<dbReference type="EMBL" id="JAATJU010026169">
    <property type="protein sequence ID" value="KAH0502127.1"/>
    <property type="molecule type" value="Genomic_DNA"/>
</dbReference>
<dbReference type="Gene3D" id="3.80.10.10">
    <property type="entry name" value="Ribonuclease Inhibitor"/>
    <property type="match status" value="1"/>
</dbReference>
<keyword evidence="2" id="KW-0677">Repeat</keyword>
<evidence type="ECO:0000313" key="4">
    <source>
        <dbReference type="Proteomes" id="UP000710432"/>
    </source>
</evidence>
<dbReference type="Proteomes" id="UP000710432">
    <property type="component" value="Unassembled WGS sequence"/>
</dbReference>
<dbReference type="InterPro" id="IPR050694">
    <property type="entry name" value="LRRC14/PRAME"/>
</dbReference>
<dbReference type="SUPFAM" id="SSF52047">
    <property type="entry name" value="RNI-like"/>
    <property type="match status" value="1"/>
</dbReference>
<dbReference type="InterPro" id="IPR032675">
    <property type="entry name" value="LRR_dom_sf"/>
</dbReference>
<protein>
    <submittedName>
        <fullName evidence="3">PRAME family member 12</fullName>
    </submittedName>
</protein>
<dbReference type="AlphaFoldDB" id="A0A8J6G1W2"/>
<sequence length="578" mass="65612">METEEMEANSNGTSLAVSFFKGEEELSSQMSSFNEVTTQIRELEERGMEELREIKQQGPRSIKMSFQATPTLLHLAVRSLLRNEALAVSGLQDLPMELFPPLFKEAFTHKRFVVLKAMVQVWPFPCLPLGGLMKMKASYLETLQIILDGINILLDQKVHPSSHKLRVLDLRAMHKDFWNVWAGDEAAAGSLEVKRKKKTQDRGARVVAKQSLKVFIDMCLKPKALDACMSYLLLWVEGRTGLLGCKKLKISTIALRNIVKVLEMLDLDYMEEVEVCCTWKLSTLASLAPYMGQMRSLRKFLLSHICIPVPISLKEKGKLIDQFTSQFHNLEYLRELSLDSISFLEGQLDRLLRCLKVPLETLSITDCQLSESDLKSLTQCPGIRQLKHLDLSGVILTNINPKPLRVLLETVAATLKTLDLENCRIMDSQLSALLPALSSCSQLTTFNYLRNPISVALLERLLCHTARLSRLTLEMYSTPSEEEDEKQWRERMDQKQALQEEFFHNPQAIDIESEDFSSLPPEVKHEILTDMKEFTKRRRTLFEAMPEVDGSAAIRETPFAEDGSSTGAECLQALKKTD</sequence>
<accession>A0A8J6G1W2</accession>
<name>A0A8J6G1W2_MICOH</name>
<reference evidence="3" key="1">
    <citation type="submission" date="2020-03" db="EMBL/GenBank/DDBJ databases">
        <title>Studies in the Genomics of Life Span.</title>
        <authorList>
            <person name="Glass D."/>
        </authorList>
    </citation>
    <scope>NUCLEOTIDE SEQUENCE</scope>
    <source>
        <strain evidence="3">LTLLF</strain>
        <tissue evidence="3">Muscle</tissue>
    </source>
</reference>
<keyword evidence="1" id="KW-0433">Leucine-rich repeat</keyword>
<proteinExistence type="predicted"/>
<gene>
    <name evidence="3" type="ORF">LTLLF_106365</name>
</gene>
<dbReference type="PANTHER" id="PTHR14224:SF19">
    <property type="entry name" value="PRAME FAMILY MEMBER 11-RELATED"/>
    <property type="match status" value="1"/>
</dbReference>
<evidence type="ECO:0000313" key="3">
    <source>
        <dbReference type="EMBL" id="KAH0502127.1"/>
    </source>
</evidence>
<dbReference type="PANTHER" id="PTHR14224">
    <property type="entry name" value="SIMILAR TO PREFERENTIALLY EXPRESSED ANTIGEN IN MELANOMA-LIKE 3"/>
    <property type="match status" value="1"/>
</dbReference>
<evidence type="ECO:0000256" key="1">
    <source>
        <dbReference type="ARBA" id="ARBA00022614"/>
    </source>
</evidence>
<organism evidence="3 4">
    <name type="scientific">Microtus ochrogaster</name>
    <name type="common">Prairie vole</name>
    <dbReference type="NCBI Taxonomy" id="79684"/>
    <lineage>
        <taxon>Eukaryota</taxon>
        <taxon>Metazoa</taxon>
        <taxon>Chordata</taxon>
        <taxon>Craniata</taxon>
        <taxon>Vertebrata</taxon>
        <taxon>Euteleostomi</taxon>
        <taxon>Mammalia</taxon>
        <taxon>Eutheria</taxon>
        <taxon>Euarchontoglires</taxon>
        <taxon>Glires</taxon>
        <taxon>Rodentia</taxon>
        <taxon>Myomorpha</taxon>
        <taxon>Muroidea</taxon>
        <taxon>Cricetidae</taxon>
        <taxon>Arvicolinae</taxon>
        <taxon>Microtus</taxon>
    </lineage>
</organism>
<evidence type="ECO:0000256" key="2">
    <source>
        <dbReference type="ARBA" id="ARBA00022737"/>
    </source>
</evidence>
<dbReference type="GO" id="GO:0005737">
    <property type="term" value="C:cytoplasm"/>
    <property type="evidence" value="ECO:0007669"/>
    <property type="project" value="TreeGrafter"/>
</dbReference>
<dbReference type="FunFam" id="3.80.10.10:FF:000354">
    <property type="entry name" value="Melanoma antigen preferentially expressed in tumors"/>
    <property type="match status" value="1"/>
</dbReference>
<comment type="caution">
    <text evidence="3">The sequence shown here is derived from an EMBL/GenBank/DDBJ whole genome shotgun (WGS) entry which is preliminary data.</text>
</comment>